<name>A0A4V2Q2C7_9GAMM</name>
<dbReference type="InterPro" id="IPR008030">
    <property type="entry name" value="NmrA-like"/>
</dbReference>
<dbReference type="Pfam" id="PF05368">
    <property type="entry name" value="NmrA"/>
    <property type="match status" value="1"/>
</dbReference>
<dbReference type="PANTHER" id="PTHR43162">
    <property type="match status" value="1"/>
</dbReference>
<dbReference type="InterPro" id="IPR036291">
    <property type="entry name" value="NAD(P)-bd_dom_sf"/>
</dbReference>
<organism evidence="2 3">
    <name type="scientific">Sodalis ligni</name>
    <dbReference type="NCBI Taxonomy" id="2697027"/>
    <lineage>
        <taxon>Bacteria</taxon>
        <taxon>Pseudomonadati</taxon>
        <taxon>Pseudomonadota</taxon>
        <taxon>Gammaproteobacteria</taxon>
        <taxon>Enterobacterales</taxon>
        <taxon>Bruguierivoracaceae</taxon>
        <taxon>Sodalis</taxon>
    </lineage>
</organism>
<protein>
    <submittedName>
        <fullName evidence="2">Uncharacterized protein YbjT (DUF2867 family)</fullName>
    </submittedName>
</protein>
<dbReference type="PANTHER" id="PTHR43162:SF1">
    <property type="entry name" value="PRESTALK A DIFFERENTIATION PROTEIN A"/>
    <property type="match status" value="1"/>
</dbReference>
<accession>A0A4V2Q2C7</accession>
<evidence type="ECO:0000313" key="3">
    <source>
        <dbReference type="Proteomes" id="UP000294555"/>
    </source>
</evidence>
<dbReference type="Proteomes" id="UP000294555">
    <property type="component" value="Unassembled WGS sequence"/>
</dbReference>
<proteinExistence type="predicted"/>
<feature type="domain" description="NmrA-like" evidence="1">
    <location>
        <begin position="2"/>
        <end position="233"/>
    </location>
</feature>
<gene>
    <name evidence="2" type="ORF">EZJ58_0361</name>
</gene>
<dbReference type="Gene3D" id="3.40.50.720">
    <property type="entry name" value="NAD(P)-binding Rossmann-like Domain"/>
    <property type="match status" value="1"/>
</dbReference>
<keyword evidence="3" id="KW-1185">Reference proteome</keyword>
<evidence type="ECO:0000313" key="2">
    <source>
        <dbReference type="EMBL" id="TCL02348.1"/>
    </source>
</evidence>
<dbReference type="InterPro" id="IPR051604">
    <property type="entry name" value="Ergot_Alk_Oxidoreductase"/>
</dbReference>
<dbReference type="AlphaFoldDB" id="A0A4V2Q2C7"/>
<sequence>MTILITGSTGIIGRQVMDNLAGQQINIRALTRTPERVSFPAGIDPVKGDLTDPQSMRAAMDGVDTLFLLVSNAPDELTQAIQAVNVAREKGVKGLVYFSVIRSDKFVDVPHFTSKYTVERMIEHSGMPATILRPGYFMQNDKRQRTVLLDKGLYAMPVGEKGLSMVDVRDIGEAAAKALISRHGEQQPAPNEIYECVGPDALTGQGVAELWSQVLNKDIHYAGNNLDLFEQQMLQAGQPGWLAYDMRLMLQRYQQDGAVADAATVQRFARLLGHSPRRYRDFCREMADGWL</sequence>
<dbReference type="RefSeq" id="WP_132921307.1">
    <property type="nucleotide sequence ID" value="NZ_SJOI01000001.1"/>
</dbReference>
<evidence type="ECO:0000259" key="1">
    <source>
        <dbReference type="Pfam" id="PF05368"/>
    </source>
</evidence>
<dbReference type="Gene3D" id="3.90.25.10">
    <property type="entry name" value="UDP-galactose 4-epimerase, domain 1"/>
    <property type="match status" value="1"/>
</dbReference>
<dbReference type="SUPFAM" id="SSF51735">
    <property type="entry name" value="NAD(P)-binding Rossmann-fold domains"/>
    <property type="match status" value="1"/>
</dbReference>
<dbReference type="OrthoDB" id="9798669at2"/>
<comment type="caution">
    <text evidence="2">The sequence shown here is derived from an EMBL/GenBank/DDBJ whole genome shotgun (WGS) entry which is preliminary data.</text>
</comment>
<dbReference type="CDD" id="cd05251">
    <property type="entry name" value="NmrA_like_SDR_a"/>
    <property type="match status" value="1"/>
</dbReference>
<dbReference type="EMBL" id="SJOI01000001">
    <property type="protein sequence ID" value="TCL02348.1"/>
    <property type="molecule type" value="Genomic_DNA"/>
</dbReference>
<reference evidence="2 3" key="1">
    <citation type="submission" date="2019-02" db="EMBL/GenBank/DDBJ databases">
        <title>Investigation of anaerobic lignin degradation for improved lignocellulosic biofuels.</title>
        <authorList>
            <person name="Deangelis K."/>
        </authorList>
    </citation>
    <scope>NUCLEOTIDE SEQUENCE [LARGE SCALE GENOMIC DNA]</scope>
    <source>
        <strain evidence="2 3">159R</strain>
    </source>
</reference>